<keyword evidence="2" id="KW-1185">Reference proteome</keyword>
<dbReference type="EMBL" id="FNAU01000005">
    <property type="protein sequence ID" value="SDE26526.1"/>
    <property type="molecule type" value="Genomic_DNA"/>
</dbReference>
<organism evidence="1 2">
    <name type="scientific">Actinobaculum suis</name>
    <dbReference type="NCBI Taxonomy" id="1657"/>
    <lineage>
        <taxon>Bacteria</taxon>
        <taxon>Bacillati</taxon>
        <taxon>Actinomycetota</taxon>
        <taxon>Actinomycetes</taxon>
        <taxon>Actinomycetales</taxon>
        <taxon>Actinomycetaceae</taxon>
        <taxon>Actinobaculum</taxon>
    </lineage>
</organism>
<evidence type="ECO:0000313" key="1">
    <source>
        <dbReference type="EMBL" id="SDE26526.1"/>
    </source>
</evidence>
<name>A0A1G7BJC2_9ACTO</name>
<proteinExistence type="predicted"/>
<evidence type="ECO:0000313" key="2">
    <source>
        <dbReference type="Proteomes" id="UP000182744"/>
    </source>
</evidence>
<accession>A0A1G7BJC2</accession>
<sequence>MLFASQNLRSAIFAEVSALWTSGVQVWASGVQEGAAPSLPET</sequence>
<dbReference type="Proteomes" id="UP000182744">
    <property type="component" value="Unassembled WGS sequence"/>
</dbReference>
<dbReference type="AlphaFoldDB" id="A0A1G7BJC2"/>
<gene>
    <name evidence="1" type="ORF">SAMN05421878_1054</name>
</gene>
<protein>
    <submittedName>
        <fullName evidence="1">Uncharacterized protein</fullName>
    </submittedName>
</protein>
<reference evidence="2" key="1">
    <citation type="submission" date="2016-10" db="EMBL/GenBank/DDBJ databases">
        <authorList>
            <person name="Varghese N."/>
        </authorList>
    </citation>
    <scope>NUCLEOTIDE SEQUENCE [LARGE SCALE GENOMIC DNA]</scope>
    <source>
        <strain evidence="2">DSM 20639</strain>
    </source>
</reference>